<feature type="compositionally biased region" description="Polar residues" evidence="11">
    <location>
        <begin position="46"/>
        <end position="55"/>
    </location>
</feature>
<keyword evidence="5 10" id="KW-1133">Transmembrane helix</keyword>
<feature type="region of interest" description="Disordered" evidence="11">
    <location>
        <begin position="1"/>
        <end position="55"/>
    </location>
</feature>
<keyword evidence="4 10" id="KW-0809">Transit peptide</keyword>
<dbReference type="GO" id="GO:0007007">
    <property type="term" value="P:inner mitochondrial membrane organization"/>
    <property type="evidence" value="ECO:0007669"/>
    <property type="project" value="TreeGrafter"/>
</dbReference>
<reference evidence="12" key="1">
    <citation type="submission" date="2022-07" db="EMBL/GenBank/DDBJ databases">
        <title>Phylogenomic reconstructions and comparative analyses of Kickxellomycotina fungi.</title>
        <authorList>
            <person name="Reynolds N.K."/>
            <person name="Stajich J.E."/>
            <person name="Barry K."/>
            <person name="Grigoriev I.V."/>
            <person name="Crous P."/>
            <person name="Smith M.E."/>
        </authorList>
    </citation>
    <scope>NUCLEOTIDE SEQUENCE</scope>
    <source>
        <strain evidence="12">RSA 567</strain>
    </source>
</reference>
<dbReference type="Proteomes" id="UP001151582">
    <property type="component" value="Unassembled WGS sequence"/>
</dbReference>
<evidence type="ECO:0000256" key="4">
    <source>
        <dbReference type="ARBA" id="ARBA00022946"/>
    </source>
</evidence>
<dbReference type="GO" id="GO:0005743">
    <property type="term" value="C:mitochondrial inner membrane"/>
    <property type="evidence" value="ECO:0007669"/>
    <property type="project" value="UniProtKB-SubCell"/>
</dbReference>
<evidence type="ECO:0000256" key="1">
    <source>
        <dbReference type="ARBA" id="ARBA00007472"/>
    </source>
</evidence>
<evidence type="ECO:0000256" key="11">
    <source>
        <dbReference type="SAM" id="MobiDB-lite"/>
    </source>
</evidence>
<accession>A0A9W8B130</accession>
<name>A0A9W8B130_9FUNG</name>
<comment type="caution">
    <text evidence="12">The sequence shown here is derived from an EMBL/GenBank/DDBJ whole genome shotgun (WGS) entry which is preliminary data.</text>
</comment>
<evidence type="ECO:0000256" key="9">
    <source>
        <dbReference type="ARBA" id="ARBA00024807"/>
    </source>
</evidence>
<dbReference type="EMBL" id="JANBQB010000283">
    <property type="protein sequence ID" value="KAJ1978338.1"/>
    <property type="molecule type" value="Genomic_DNA"/>
</dbReference>
<feature type="compositionally biased region" description="Low complexity" evidence="11">
    <location>
        <begin position="21"/>
        <end position="32"/>
    </location>
</feature>
<keyword evidence="2 10" id="KW-0812">Transmembrane</keyword>
<comment type="subunit">
    <text evidence="10">Homooligomer.</text>
</comment>
<keyword evidence="3 10" id="KW-0999">Mitochondrion inner membrane</keyword>
<keyword evidence="6" id="KW-0175">Coiled coil</keyword>
<comment type="similarity">
    <text evidence="1 10">Belongs to the SHE9 family.</text>
</comment>
<evidence type="ECO:0000256" key="2">
    <source>
        <dbReference type="ARBA" id="ARBA00022692"/>
    </source>
</evidence>
<feature type="transmembrane region" description="Helical" evidence="10">
    <location>
        <begin position="261"/>
        <end position="281"/>
    </location>
</feature>
<evidence type="ECO:0000256" key="3">
    <source>
        <dbReference type="ARBA" id="ARBA00022792"/>
    </source>
</evidence>
<evidence type="ECO:0000256" key="10">
    <source>
        <dbReference type="RuleBase" id="RU364128"/>
    </source>
</evidence>
<feature type="compositionally biased region" description="Basic and acidic residues" evidence="11">
    <location>
        <begin position="397"/>
        <end position="406"/>
    </location>
</feature>
<keyword evidence="8 10" id="KW-0472">Membrane</keyword>
<evidence type="ECO:0000313" key="12">
    <source>
        <dbReference type="EMBL" id="KAJ1978338.1"/>
    </source>
</evidence>
<gene>
    <name evidence="12" type="primary">SHE9</name>
    <name evidence="12" type="ORF">H4R34_003242</name>
</gene>
<evidence type="ECO:0000256" key="8">
    <source>
        <dbReference type="ARBA" id="ARBA00023136"/>
    </source>
</evidence>
<organism evidence="12 13">
    <name type="scientific">Dimargaris verticillata</name>
    <dbReference type="NCBI Taxonomy" id="2761393"/>
    <lineage>
        <taxon>Eukaryota</taxon>
        <taxon>Fungi</taxon>
        <taxon>Fungi incertae sedis</taxon>
        <taxon>Zoopagomycota</taxon>
        <taxon>Kickxellomycotina</taxon>
        <taxon>Dimargaritomycetes</taxon>
        <taxon>Dimargaritales</taxon>
        <taxon>Dimargaritaceae</taxon>
        <taxon>Dimargaris</taxon>
    </lineage>
</organism>
<sequence length="445" mass="49834">MQKNGDLPAAPTDPAVPQSPTTEPTCSDTTTTAHKSDAATKPHGARSSTLKPDTVHSWTSALQDAKRQAKAWLDHARAPTPNQPGLATSFTSADPEKLTQWVKKLKTEWQQTVDVEALRQNPRLWVTMASRALNRITGYHVIDQLKQSVITKEQEFFSARQALDEAKLTYDSALTERSHCQREINNLLQRKHLWTDADVTQFTELYRHEHLHEQAEGESKHHLQRQEKLVEQKYSELVDAIRIRYHEEQLWSDKIRAAATYGTWAVLSLNLLVFAFVHIIIEPRKRKKLMDHMETVVQQAQTELQATGTQFAPAAATSLSSSQSMAPAWMAPLDQRLQRLEEIVASINSAQVELIPALLNPPPPQPPPPTHPMVNSVTEAHELSNTTALRGPIQDKGIGRSTRDPNEPPQQVSDQYTREDVVRYIGGSAVISCAISALVTLLVNR</sequence>
<dbReference type="PANTHER" id="PTHR31961:SF3">
    <property type="entry name" value="SENSITIVE TO HIGH EXPRESSION PROTEIN 9, MITOCHONDRIAL"/>
    <property type="match status" value="1"/>
</dbReference>
<evidence type="ECO:0000256" key="6">
    <source>
        <dbReference type="ARBA" id="ARBA00023054"/>
    </source>
</evidence>
<dbReference type="OrthoDB" id="5595506at2759"/>
<dbReference type="AlphaFoldDB" id="A0A9W8B130"/>
<protein>
    <recommendedName>
        <fullName evidence="10">Sensitive to high expression protein 9, mitochondrial</fullName>
    </recommendedName>
</protein>
<dbReference type="Pfam" id="PF05546">
    <property type="entry name" value="She9_MDM33"/>
    <property type="match status" value="1"/>
</dbReference>
<evidence type="ECO:0000256" key="7">
    <source>
        <dbReference type="ARBA" id="ARBA00023128"/>
    </source>
</evidence>
<dbReference type="PANTHER" id="PTHR31961">
    <property type="entry name" value="SENSITIVE TO HIGH EXPRESSION PROTEIN 9, MITOCHONDRIAL"/>
    <property type="match status" value="1"/>
</dbReference>
<comment type="subcellular location">
    <subcellularLocation>
        <location evidence="10">Mitochondrion inner membrane</location>
        <topology evidence="10">Multi-pass membrane protein</topology>
    </subcellularLocation>
</comment>
<keyword evidence="13" id="KW-1185">Reference proteome</keyword>
<feature type="transmembrane region" description="Helical" evidence="10">
    <location>
        <begin position="421"/>
        <end position="443"/>
    </location>
</feature>
<dbReference type="InterPro" id="IPR008839">
    <property type="entry name" value="MDM33_fungi"/>
</dbReference>
<comment type="function">
    <text evidence="9">Required for the maintenance of the structure of the mitochondrial inner membrane. Involved in mitochondrial morphology. Causes growth arrest when highly overexpressed.</text>
</comment>
<keyword evidence="7 10" id="KW-0496">Mitochondrion</keyword>
<evidence type="ECO:0000256" key="5">
    <source>
        <dbReference type="ARBA" id="ARBA00022989"/>
    </source>
</evidence>
<evidence type="ECO:0000313" key="13">
    <source>
        <dbReference type="Proteomes" id="UP001151582"/>
    </source>
</evidence>
<feature type="region of interest" description="Disordered" evidence="11">
    <location>
        <begin position="385"/>
        <end position="415"/>
    </location>
</feature>
<proteinExistence type="inferred from homology"/>